<gene>
    <name evidence="1" type="ORF">HNQ75_003750</name>
</gene>
<protein>
    <submittedName>
        <fullName evidence="1">Uncharacterized protein</fullName>
    </submittedName>
</protein>
<proteinExistence type="predicted"/>
<evidence type="ECO:0000313" key="1">
    <source>
        <dbReference type="EMBL" id="MBB6181762.1"/>
    </source>
</evidence>
<dbReference type="AlphaFoldDB" id="A0A7W9Z0N7"/>
<evidence type="ECO:0000313" key="2">
    <source>
        <dbReference type="Proteomes" id="UP000535501"/>
    </source>
</evidence>
<name>A0A7W9Z0N7_9HYPH</name>
<sequence>MPDVVVLVCPLTVVDDVTFPPPAVTDEDNPLVAFASLSSLWMMVHVLPSSSVTRSVVAATAMPPNKMRGRANG</sequence>
<organism evidence="1 2">
    <name type="scientific">Pseudorhizobium flavum</name>
    <dbReference type="NCBI Taxonomy" id="1335061"/>
    <lineage>
        <taxon>Bacteria</taxon>
        <taxon>Pseudomonadati</taxon>
        <taxon>Pseudomonadota</taxon>
        <taxon>Alphaproteobacteria</taxon>
        <taxon>Hyphomicrobiales</taxon>
        <taxon>Rhizobiaceae</taxon>
        <taxon>Rhizobium/Agrobacterium group</taxon>
        <taxon>Pseudorhizobium</taxon>
    </lineage>
</organism>
<dbReference type="Proteomes" id="UP000535501">
    <property type="component" value="Unassembled WGS sequence"/>
</dbReference>
<keyword evidence="2" id="KW-1185">Reference proteome</keyword>
<comment type="caution">
    <text evidence="1">The sequence shown here is derived from an EMBL/GenBank/DDBJ whole genome shotgun (WGS) entry which is preliminary data.</text>
</comment>
<dbReference type="EMBL" id="JACHEJ010000012">
    <property type="protein sequence ID" value="MBB6181762.1"/>
    <property type="molecule type" value="Genomic_DNA"/>
</dbReference>
<accession>A0A7W9Z0N7</accession>
<reference evidence="1 2" key="1">
    <citation type="submission" date="2020-08" db="EMBL/GenBank/DDBJ databases">
        <title>Genomic Encyclopedia of Type Strains, Phase IV (KMG-IV): sequencing the most valuable type-strain genomes for metagenomic binning, comparative biology and taxonomic classification.</title>
        <authorList>
            <person name="Goeker M."/>
        </authorList>
    </citation>
    <scope>NUCLEOTIDE SEQUENCE [LARGE SCALE GENOMIC DNA]</scope>
    <source>
        <strain evidence="1 2">DSM 102134</strain>
    </source>
</reference>